<evidence type="ECO:0000256" key="4">
    <source>
        <dbReference type="ARBA" id="ARBA00022989"/>
    </source>
</evidence>
<gene>
    <name evidence="8" type="ORF">ACFO0S_02870</name>
</gene>
<evidence type="ECO:0000256" key="1">
    <source>
        <dbReference type="ARBA" id="ARBA00004141"/>
    </source>
</evidence>
<dbReference type="Proteomes" id="UP001595733">
    <property type="component" value="Unassembled WGS sequence"/>
</dbReference>
<feature type="transmembrane region" description="Helical" evidence="6">
    <location>
        <begin position="136"/>
        <end position="162"/>
    </location>
</feature>
<accession>A0ABV8UU70</accession>
<evidence type="ECO:0000259" key="7">
    <source>
        <dbReference type="PROSITE" id="PS50928"/>
    </source>
</evidence>
<keyword evidence="4 6" id="KW-1133">Transmembrane helix</keyword>
<keyword evidence="9" id="KW-1185">Reference proteome</keyword>
<dbReference type="RefSeq" id="WP_378139974.1">
    <property type="nucleotide sequence ID" value="NZ_JBHSEF010000009.1"/>
</dbReference>
<comment type="similarity">
    <text evidence="6">Belongs to the binding-protein-dependent transport system permease family.</text>
</comment>
<feature type="transmembrane region" description="Helical" evidence="6">
    <location>
        <begin position="70"/>
        <end position="97"/>
    </location>
</feature>
<evidence type="ECO:0000256" key="6">
    <source>
        <dbReference type="RuleBase" id="RU363032"/>
    </source>
</evidence>
<dbReference type="Gene3D" id="1.10.3720.10">
    <property type="entry name" value="MetI-like"/>
    <property type="match status" value="1"/>
</dbReference>
<evidence type="ECO:0000256" key="2">
    <source>
        <dbReference type="ARBA" id="ARBA00022448"/>
    </source>
</evidence>
<keyword evidence="5 6" id="KW-0472">Membrane</keyword>
<dbReference type="InterPro" id="IPR051204">
    <property type="entry name" value="ABC_transp_perm/SBD"/>
</dbReference>
<dbReference type="InterPro" id="IPR035906">
    <property type="entry name" value="MetI-like_sf"/>
</dbReference>
<sequence length="215" mass="23329">MTWWVNFWNTVQLRSDLIIESFIQHMFLSFVALFIGLVIALPLGILVARYQRFAEPVIGVTAVFQTIPSLALFGFLVPLIGIGSTTALIALTIYALLPIIRNTYTGITGIDSSIIEAGTGMGMTKGDILWRIQLPLALPFIMAGIRTATVLTVGIATLGTFVGAGGLGDVIYRGLQSYNNSLVLAGALPVAFIALFFDFTLKWVEKRSTPKGMNR</sequence>
<proteinExistence type="inferred from homology"/>
<feature type="domain" description="ABC transmembrane type-1" evidence="7">
    <location>
        <begin position="22"/>
        <end position="201"/>
    </location>
</feature>
<dbReference type="Pfam" id="PF00528">
    <property type="entry name" value="BPD_transp_1"/>
    <property type="match status" value="1"/>
</dbReference>
<name>A0ABV8UU70_9BACL</name>
<protein>
    <submittedName>
        <fullName evidence="8">ABC transporter permease</fullName>
    </submittedName>
</protein>
<reference evidence="9" key="1">
    <citation type="journal article" date="2019" name="Int. J. Syst. Evol. Microbiol.">
        <title>The Global Catalogue of Microorganisms (GCM) 10K type strain sequencing project: providing services to taxonomists for standard genome sequencing and annotation.</title>
        <authorList>
            <consortium name="The Broad Institute Genomics Platform"/>
            <consortium name="The Broad Institute Genome Sequencing Center for Infectious Disease"/>
            <person name="Wu L."/>
            <person name="Ma J."/>
        </authorList>
    </citation>
    <scope>NUCLEOTIDE SEQUENCE [LARGE SCALE GENOMIC DNA]</scope>
    <source>
        <strain evidence="9">CCUG 50353</strain>
    </source>
</reference>
<evidence type="ECO:0000256" key="3">
    <source>
        <dbReference type="ARBA" id="ARBA00022692"/>
    </source>
</evidence>
<comment type="subcellular location">
    <subcellularLocation>
        <location evidence="6">Cell membrane</location>
        <topology evidence="6">Multi-pass membrane protein</topology>
    </subcellularLocation>
    <subcellularLocation>
        <location evidence="1">Membrane</location>
        <topology evidence="1">Multi-pass membrane protein</topology>
    </subcellularLocation>
</comment>
<evidence type="ECO:0000313" key="9">
    <source>
        <dbReference type="Proteomes" id="UP001595733"/>
    </source>
</evidence>
<dbReference type="PANTHER" id="PTHR30177">
    <property type="entry name" value="GLYCINE BETAINE/L-PROLINE TRANSPORT SYSTEM PERMEASE PROTEIN PROW"/>
    <property type="match status" value="1"/>
</dbReference>
<keyword evidence="3 6" id="KW-0812">Transmembrane</keyword>
<feature type="transmembrane region" description="Helical" evidence="6">
    <location>
        <begin position="182"/>
        <end position="201"/>
    </location>
</feature>
<dbReference type="CDD" id="cd06261">
    <property type="entry name" value="TM_PBP2"/>
    <property type="match status" value="1"/>
</dbReference>
<dbReference type="PANTHER" id="PTHR30177:SF4">
    <property type="entry name" value="OSMOPROTECTANT IMPORT PERMEASE PROTEIN OSMW"/>
    <property type="match status" value="1"/>
</dbReference>
<keyword evidence="2 6" id="KW-0813">Transport</keyword>
<feature type="transmembrane region" description="Helical" evidence="6">
    <location>
        <begin position="27"/>
        <end position="50"/>
    </location>
</feature>
<evidence type="ECO:0000256" key="5">
    <source>
        <dbReference type="ARBA" id="ARBA00023136"/>
    </source>
</evidence>
<dbReference type="PROSITE" id="PS50928">
    <property type="entry name" value="ABC_TM1"/>
    <property type="match status" value="1"/>
</dbReference>
<comment type="caution">
    <text evidence="8">The sequence shown here is derived from an EMBL/GenBank/DDBJ whole genome shotgun (WGS) entry which is preliminary data.</text>
</comment>
<dbReference type="EMBL" id="JBHSEF010000009">
    <property type="protein sequence ID" value="MFC4354010.1"/>
    <property type="molecule type" value="Genomic_DNA"/>
</dbReference>
<dbReference type="SUPFAM" id="SSF161098">
    <property type="entry name" value="MetI-like"/>
    <property type="match status" value="1"/>
</dbReference>
<evidence type="ECO:0000313" key="8">
    <source>
        <dbReference type="EMBL" id="MFC4354010.1"/>
    </source>
</evidence>
<organism evidence="8 9">
    <name type="scientific">Chryseomicrobium palamuruense</name>
    <dbReference type="NCBI Taxonomy" id="682973"/>
    <lineage>
        <taxon>Bacteria</taxon>
        <taxon>Bacillati</taxon>
        <taxon>Bacillota</taxon>
        <taxon>Bacilli</taxon>
        <taxon>Bacillales</taxon>
        <taxon>Caryophanaceae</taxon>
        <taxon>Chryseomicrobium</taxon>
    </lineage>
</organism>
<dbReference type="InterPro" id="IPR000515">
    <property type="entry name" value="MetI-like"/>
</dbReference>